<sequence>MRKLTFKSYLLSQCRVFSEFDSTSLYVFSQLSENNARLKDTLSMYLIMYTSEELRGRLLKKFSYLNSSCKKLEGVREENIESFLKNDELSEFRTIYNNFLYLQNHKANEDKIKEMMYEKIKQVKHEKNITNYRVYKDLSLNPGNVNAFLKNADMGKVSLNTVRKILAFVQNY</sequence>
<protein>
    <submittedName>
        <fullName evidence="1">Uncharacterized protein</fullName>
    </submittedName>
</protein>
<evidence type="ECO:0000313" key="2">
    <source>
        <dbReference type="Proteomes" id="UP000824118"/>
    </source>
</evidence>
<name>A0A9D1LXB5_9FIRM</name>
<proteinExistence type="predicted"/>
<evidence type="ECO:0000313" key="1">
    <source>
        <dbReference type="EMBL" id="HIU49661.1"/>
    </source>
</evidence>
<reference evidence="1" key="1">
    <citation type="submission" date="2020-10" db="EMBL/GenBank/DDBJ databases">
        <authorList>
            <person name="Gilroy R."/>
        </authorList>
    </citation>
    <scope>NUCLEOTIDE SEQUENCE</scope>
    <source>
        <strain evidence="1">ChiGjej1B1-1684</strain>
    </source>
</reference>
<accession>A0A9D1LXB5</accession>
<dbReference type="Proteomes" id="UP000824118">
    <property type="component" value="Unassembled WGS sequence"/>
</dbReference>
<dbReference type="AlphaFoldDB" id="A0A9D1LXB5"/>
<dbReference type="EMBL" id="DVNG01000019">
    <property type="protein sequence ID" value="HIU49661.1"/>
    <property type="molecule type" value="Genomic_DNA"/>
</dbReference>
<reference evidence="1" key="2">
    <citation type="journal article" date="2021" name="PeerJ">
        <title>Extensive microbial diversity within the chicken gut microbiome revealed by metagenomics and culture.</title>
        <authorList>
            <person name="Gilroy R."/>
            <person name="Ravi A."/>
            <person name="Getino M."/>
            <person name="Pursley I."/>
            <person name="Horton D.L."/>
            <person name="Alikhan N.F."/>
            <person name="Baker D."/>
            <person name="Gharbi K."/>
            <person name="Hall N."/>
            <person name="Watson M."/>
            <person name="Adriaenssens E.M."/>
            <person name="Foster-Nyarko E."/>
            <person name="Jarju S."/>
            <person name="Secka A."/>
            <person name="Antonio M."/>
            <person name="Oren A."/>
            <person name="Chaudhuri R.R."/>
            <person name="La Ragione R."/>
            <person name="Hildebrand F."/>
            <person name="Pallen M.J."/>
        </authorList>
    </citation>
    <scope>NUCLEOTIDE SEQUENCE</scope>
    <source>
        <strain evidence="1">ChiGjej1B1-1684</strain>
    </source>
</reference>
<gene>
    <name evidence="1" type="ORF">IAD22_01430</name>
</gene>
<comment type="caution">
    <text evidence="1">The sequence shown here is derived from an EMBL/GenBank/DDBJ whole genome shotgun (WGS) entry which is preliminary data.</text>
</comment>
<organism evidence="1 2">
    <name type="scientific">Candidatus Limousia pullorum</name>
    <dbReference type="NCBI Taxonomy" id="2840860"/>
    <lineage>
        <taxon>Bacteria</taxon>
        <taxon>Bacillati</taxon>
        <taxon>Bacillota</taxon>
        <taxon>Clostridia</taxon>
        <taxon>Eubacteriales</taxon>
        <taxon>Oscillospiraceae</taxon>
        <taxon>Oscillospiraceae incertae sedis</taxon>
        <taxon>Candidatus Limousia</taxon>
    </lineage>
</organism>